<feature type="domain" description="PucR C-terminal helix-turn-helix" evidence="2">
    <location>
        <begin position="472"/>
        <end position="530"/>
    </location>
</feature>
<dbReference type="Pfam" id="PF07905">
    <property type="entry name" value="PucR"/>
    <property type="match status" value="1"/>
</dbReference>
<organism evidence="3 4">
    <name type="scientific">Aquibacillus koreensis</name>
    <dbReference type="NCBI Taxonomy" id="279446"/>
    <lineage>
        <taxon>Bacteria</taxon>
        <taxon>Bacillati</taxon>
        <taxon>Bacillota</taxon>
        <taxon>Bacilli</taxon>
        <taxon>Bacillales</taxon>
        <taxon>Bacillaceae</taxon>
        <taxon>Aquibacillus</taxon>
    </lineage>
</organism>
<gene>
    <name evidence="3" type="ORF">NC661_19430</name>
</gene>
<dbReference type="InterPro" id="IPR051448">
    <property type="entry name" value="CdaR-like_regulators"/>
</dbReference>
<dbReference type="EMBL" id="JAMQJZ010000022">
    <property type="protein sequence ID" value="MDC3422528.1"/>
    <property type="molecule type" value="Genomic_DNA"/>
</dbReference>
<dbReference type="PANTHER" id="PTHR33744">
    <property type="entry name" value="CARBOHYDRATE DIACID REGULATOR"/>
    <property type="match status" value="1"/>
</dbReference>
<protein>
    <submittedName>
        <fullName evidence="3">PucR family transcriptional regulator</fullName>
    </submittedName>
</protein>
<name>A0A9X4ALJ0_9BACI</name>
<dbReference type="InterPro" id="IPR025736">
    <property type="entry name" value="PucR_C-HTH_dom"/>
</dbReference>
<evidence type="ECO:0000259" key="2">
    <source>
        <dbReference type="Pfam" id="PF13556"/>
    </source>
</evidence>
<dbReference type="AlphaFoldDB" id="A0A9X4ALJ0"/>
<dbReference type="Gene3D" id="1.10.10.2840">
    <property type="entry name" value="PucR C-terminal helix-turn-helix domain"/>
    <property type="match status" value="1"/>
</dbReference>
<evidence type="ECO:0000313" key="3">
    <source>
        <dbReference type="EMBL" id="MDC3422528.1"/>
    </source>
</evidence>
<dbReference type="Proteomes" id="UP001145072">
    <property type="component" value="Unassembled WGS sequence"/>
</dbReference>
<keyword evidence="4" id="KW-1185">Reference proteome</keyword>
<dbReference type="RefSeq" id="WP_259868019.1">
    <property type="nucleotide sequence ID" value="NZ_JAMQJZ010000022.1"/>
</dbReference>
<accession>A0A9X4ALJ0</accession>
<comment type="caution">
    <text evidence="3">The sequence shown here is derived from an EMBL/GenBank/DDBJ whole genome shotgun (WGS) entry which is preliminary data.</text>
</comment>
<dbReference type="Pfam" id="PF13556">
    <property type="entry name" value="HTH_30"/>
    <property type="match status" value="1"/>
</dbReference>
<dbReference type="InterPro" id="IPR042070">
    <property type="entry name" value="PucR_C-HTH_sf"/>
</dbReference>
<reference evidence="3" key="1">
    <citation type="submission" date="2022-06" db="EMBL/GenBank/DDBJ databases">
        <title>Aquibacillus sp. a new bacterium isolated from soil saline samples.</title>
        <authorList>
            <person name="Galisteo C."/>
            <person name="De La Haba R."/>
            <person name="Sanchez-Porro C."/>
            <person name="Ventosa A."/>
        </authorList>
    </citation>
    <scope>NUCLEOTIDE SEQUENCE</scope>
    <source>
        <strain evidence="3">JCM 12387</strain>
    </source>
</reference>
<dbReference type="PANTHER" id="PTHR33744:SF1">
    <property type="entry name" value="DNA-BINDING TRANSCRIPTIONAL ACTIVATOR ADER"/>
    <property type="match status" value="1"/>
</dbReference>
<evidence type="ECO:0000259" key="1">
    <source>
        <dbReference type="Pfam" id="PF07905"/>
    </source>
</evidence>
<proteinExistence type="predicted"/>
<feature type="domain" description="Purine catabolism PurC-like" evidence="1">
    <location>
        <begin position="10"/>
        <end position="129"/>
    </location>
</feature>
<sequence>MASLPLTVREVLQNKCFEGAKVIAGEKGLDHAVRWVHIMEVTHVDKLLNGSELILSTGVGWRDFQTTSVAYLKQLIKARVAALCIELVKYANEIPEEMINLANKHDLPIIVFYKEVRFIDITQSINNQLMNNQYKILADLEDFSRKLNHTMLLPNAFHRVLKLIHQYLGVQVIYLSKTKEETIFVPLQHEMEQKKLLATVEKHKEKRLINSNKQYIAPNGLYVGQPVQALDHKFADLIIFPKYKNVTEYELLVLDRCANAISQDLVRIFYLEEQKKQQEQQWVQEWLKGECSKDEIHQYLSSLDAQLKPQGAVVCLCRFNQVIDRSNHSYFIAVFRNVLQSYGYYLISFYDQKQFVFIFINQRSLTDWKMRLQKAIDHINRMDMYETIASKHALFGVGKITEDMEAITASYDAAKEALHIQNQAKIKDKIFYEDLHVYRLVSSLNNTVNLDDYMNEYLGAVVTYDQAHNSELLYTLQIFLESNGSKNEAAKRLFVVRQTLYHRLDKLKELLGEDFMMPEKRVTIELLLHAYRYHNPSVEVPAAEVTDARG</sequence>
<dbReference type="InterPro" id="IPR012914">
    <property type="entry name" value="PucR_dom"/>
</dbReference>
<evidence type="ECO:0000313" key="4">
    <source>
        <dbReference type="Proteomes" id="UP001145072"/>
    </source>
</evidence>